<protein>
    <recommendedName>
        <fullName evidence="2">Chorein N-terminal domain-containing protein</fullName>
    </recommendedName>
</protein>
<comment type="caution">
    <text evidence="3">The sequence shown here is derived from an EMBL/GenBank/DDBJ whole genome shotgun (WGS) entry which is preliminary data.</text>
</comment>
<evidence type="ECO:0000313" key="3">
    <source>
        <dbReference type="EMBL" id="KAK5894047.1"/>
    </source>
</evidence>
<gene>
    <name evidence="3" type="ORF">CesoFtcFv8_010778</name>
</gene>
<reference evidence="3 4" key="1">
    <citation type="journal article" date="2023" name="Mol. Biol. Evol.">
        <title>Genomics of Secondarily Temperate Adaptation in the Only Non-Antarctic Icefish.</title>
        <authorList>
            <person name="Rivera-Colon A.G."/>
            <person name="Rayamajhi N."/>
            <person name="Minhas B.F."/>
            <person name="Madrigal G."/>
            <person name="Bilyk K.T."/>
            <person name="Yoon V."/>
            <person name="Hune M."/>
            <person name="Gregory S."/>
            <person name="Cheng C.H.C."/>
            <person name="Catchen J.M."/>
        </authorList>
    </citation>
    <scope>NUCLEOTIDE SEQUENCE [LARGE SCALE GENOMIC DNA]</scope>
    <source>
        <strain evidence="3">JC2023a</strain>
    </source>
</reference>
<keyword evidence="4" id="KW-1185">Reference proteome</keyword>
<proteinExistence type="predicted"/>
<dbReference type="GO" id="GO:0045053">
    <property type="term" value="P:protein retention in Golgi apparatus"/>
    <property type="evidence" value="ECO:0007669"/>
    <property type="project" value="TreeGrafter"/>
</dbReference>
<accession>A0AAN8BZ20</accession>
<dbReference type="EMBL" id="JAULUE010002054">
    <property type="protein sequence ID" value="KAK5894047.1"/>
    <property type="molecule type" value="Genomic_DNA"/>
</dbReference>
<dbReference type="InterPro" id="IPR026854">
    <property type="entry name" value="VPS13_N"/>
</dbReference>
<dbReference type="GO" id="GO:0006623">
    <property type="term" value="P:protein targeting to vacuole"/>
    <property type="evidence" value="ECO:0007669"/>
    <property type="project" value="TreeGrafter"/>
</dbReference>
<dbReference type="Pfam" id="PF12624">
    <property type="entry name" value="VPS13_N"/>
    <property type="match status" value="1"/>
</dbReference>
<sequence>MLEGLVAWVLNTYLGKYVSNLNTDQLSIALLKGAVELENLPLRKDALREFDLPFEVKAGFIGKITLQIPFYRPHSDPWVISMSQLNLIIGPIQLQEYDGEKEREEERERKTRLLKALEDKFKSECEQRGESYWYSATASAVTRIVENIELNIQDVHLRFEDDFSNPEKPFAFGVCIHNLSAQNPSRETVQKQLRQKQLEIQDFSVYWDTESDVLGKLPANQIQDAMSRCMQSRTHQYIFEPVCASVLLRRNTSKEPLRARHTPRIEGLVQLEPMSLRLSQVCVNA</sequence>
<dbReference type="PANTHER" id="PTHR16166:SF141">
    <property type="entry name" value="INTERMEMBRANE LIPID TRANSFER PROTEIN VPS13D"/>
    <property type="match status" value="1"/>
</dbReference>
<dbReference type="AlphaFoldDB" id="A0AAN8BZ20"/>
<dbReference type="Proteomes" id="UP001335648">
    <property type="component" value="Unassembled WGS sequence"/>
</dbReference>
<organism evidence="3 4">
    <name type="scientific">Champsocephalus esox</name>
    <name type="common">pike icefish</name>
    <dbReference type="NCBI Taxonomy" id="159716"/>
    <lineage>
        <taxon>Eukaryota</taxon>
        <taxon>Metazoa</taxon>
        <taxon>Chordata</taxon>
        <taxon>Craniata</taxon>
        <taxon>Vertebrata</taxon>
        <taxon>Euteleostomi</taxon>
        <taxon>Actinopterygii</taxon>
        <taxon>Neopterygii</taxon>
        <taxon>Teleostei</taxon>
        <taxon>Neoteleostei</taxon>
        <taxon>Acanthomorphata</taxon>
        <taxon>Eupercaria</taxon>
        <taxon>Perciformes</taxon>
        <taxon>Notothenioidei</taxon>
        <taxon>Channichthyidae</taxon>
        <taxon>Champsocephalus</taxon>
    </lineage>
</organism>
<dbReference type="PANTHER" id="PTHR16166">
    <property type="entry name" value="VACUOLAR PROTEIN SORTING-ASSOCIATED PROTEIN VPS13"/>
    <property type="match status" value="1"/>
</dbReference>
<evidence type="ECO:0000259" key="2">
    <source>
        <dbReference type="Pfam" id="PF12624"/>
    </source>
</evidence>
<name>A0AAN8BZ20_9TELE</name>
<dbReference type="GO" id="GO:0007005">
    <property type="term" value="P:mitochondrion organization"/>
    <property type="evidence" value="ECO:0007669"/>
    <property type="project" value="TreeGrafter"/>
</dbReference>
<dbReference type="InterPro" id="IPR026847">
    <property type="entry name" value="VPS13"/>
</dbReference>
<evidence type="ECO:0000313" key="4">
    <source>
        <dbReference type="Proteomes" id="UP001335648"/>
    </source>
</evidence>
<evidence type="ECO:0000256" key="1">
    <source>
        <dbReference type="ARBA" id="ARBA00022448"/>
    </source>
</evidence>
<feature type="domain" description="Chorein N-terminal" evidence="2">
    <location>
        <begin position="1"/>
        <end position="280"/>
    </location>
</feature>
<keyword evidence="1" id="KW-0813">Transport</keyword>